<proteinExistence type="inferred from homology"/>
<evidence type="ECO:0000256" key="1">
    <source>
        <dbReference type="ARBA" id="ARBA00007367"/>
    </source>
</evidence>
<feature type="transmembrane region" description="Helical" evidence="3">
    <location>
        <begin position="51"/>
        <end position="68"/>
    </location>
</feature>
<feature type="transmembrane region" description="Helical" evidence="3">
    <location>
        <begin position="180"/>
        <end position="202"/>
    </location>
</feature>
<dbReference type="PANTHER" id="PTHR31102:SF1">
    <property type="entry name" value="CATION_H+ EXCHANGER DOMAIN-CONTAINING PROTEIN"/>
    <property type="match status" value="1"/>
</dbReference>
<gene>
    <name evidence="5" type="primary">LOC117645878</name>
</gene>
<name>A0A6P8YYH3_THRPL</name>
<dbReference type="KEGG" id="tpal:117645878"/>
<feature type="transmembrane region" description="Helical" evidence="3">
    <location>
        <begin position="214"/>
        <end position="234"/>
    </location>
</feature>
<evidence type="ECO:0000313" key="5">
    <source>
        <dbReference type="RefSeq" id="XP_034242311.1"/>
    </source>
</evidence>
<feature type="transmembrane region" description="Helical" evidence="3">
    <location>
        <begin position="271"/>
        <end position="292"/>
    </location>
</feature>
<protein>
    <submittedName>
        <fullName evidence="5">Sodium/hydrogen exchanger 9B2-like</fullName>
    </submittedName>
</protein>
<feature type="transmembrane region" description="Helical" evidence="3">
    <location>
        <begin position="80"/>
        <end position="105"/>
    </location>
</feature>
<feature type="transmembrane region" description="Helical" evidence="3">
    <location>
        <begin position="111"/>
        <end position="132"/>
    </location>
</feature>
<accession>A0A6P8YYH3</accession>
<evidence type="ECO:0000313" key="4">
    <source>
        <dbReference type="Proteomes" id="UP000515158"/>
    </source>
</evidence>
<dbReference type="InterPro" id="IPR051843">
    <property type="entry name" value="CPA1_transporter"/>
</dbReference>
<feature type="transmembrane region" description="Helical" evidence="3">
    <location>
        <begin position="376"/>
        <end position="396"/>
    </location>
</feature>
<comment type="similarity">
    <text evidence="1">Belongs to the monovalent cation:proton antiporter 1 (CPA1) transporter (TC 2.A.36) family.</text>
</comment>
<dbReference type="InParanoid" id="A0A6P8YYH3"/>
<organism evidence="5">
    <name type="scientific">Thrips palmi</name>
    <name type="common">Melon thrips</name>
    <dbReference type="NCBI Taxonomy" id="161013"/>
    <lineage>
        <taxon>Eukaryota</taxon>
        <taxon>Metazoa</taxon>
        <taxon>Ecdysozoa</taxon>
        <taxon>Arthropoda</taxon>
        <taxon>Hexapoda</taxon>
        <taxon>Insecta</taxon>
        <taxon>Pterygota</taxon>
        <taxon>Neoptera</taxon>
        <taxon>Paraneoptera</taxon>
        <taxon>Thysanoptera</taxon>
        <taxon>Terebrantia</taxon>
        <taxon>Thripoidea</taxon>
        <taxon>Thripidae</taxon>
        <taxon>Thrips</taxon>
    </lineage>
</organism>
<keyword evidence="3" id="KW-0472">Membrane</keyword>
<dbReference type="GeneID" id="117645878"/>
<dbReference type="Proteomes" id="UP000515158">
    <property type="component" value="Unplaced"/>
</dbReference>
<feature type="transmembrane region" description="Helical" evidence="3">
    <location>
        <begin position="304"/>
        <end position="322"/>
    </location>
</feature>
<dbReference type="GO" id="GO:0098662">
    <property type="term" value="P:inorganic cation transmembrane transport"/>
    <property type="evidence" value="ECO:0007669"/>
    <property type="project" value="TreeGrafter"/>
</dbReference>
<dbReference type="PANTHER" id="PTHR31102">
    <property type="match status" value="1"/>
</dbReference>
<feature type="transmembrane region" description="Helical" evidence="3">
    <location>
        <begin position="144"/>
        <end position="168"/>
    </location>
</feature>
<keyword evidence="3" id="KW-0812">Transmembrane</keyword>
<dbReference type="RefSeq" id="XP_034242311.1">
    <property type="nucleotide sequence ID" value="XM_034386420.1"/>
</dbReference>
<keyword evidence="4" id="KW-1185">Reference proteome</keyword>
<evidence type="ECO:0000256" key="3">
    <source>
        <dbReference type="SAM" id="Phobius"/>
    </source>
</evidence>
<sequence>MMSLVGHAVGAAVATLTPLPALYGMLVVPAVAGNLDIRELEVLSLLRGDTAALIVFASMGVFIARAGIDVELLLLQSSSGMVLALGFLPLFAETAFVTVAASQALDISWRWAFLLGSLTAPMSPLVVMWTALNLRRKELGSGGSVCSLLLVVSALDSAAAFCIFGVALKCAMDAESWASIAMAVFQLPSGILIGAVIGFMSIYVPNEYNVHATFYRVEMLLAVNVCSVIAFHYFLGMPAVGYLSAFTTACVASNGWKTLSMDANKNTLRTMMSLSWLIMQPLAMSIVGPHIYVSRLGGWRQLRFIGVLLCGVAVRMVVSVLCCVKSKRRWAERLFICIACVPKGTVQLLTCSWTLLRGFPDDDAGGDAGGQAMAQMVLDCCVYALLVTGPLGTLLSSSLAPRLLRKSGEEEAPSENHQGNHPDMSF</sequence>
<evidence type="ECO:0000256" key="2">
    <source>
        <dbReference type="SAM" id="MobiDB-lite"/>
    </source>
</evidence>
<reference evidence="5" key="1">
    <citation type="submission" date="2025-08" db="UniProtKB">
        <authorList>
            <consortium name="RefSeq"/>
        </authorList>
    </citation>
    <scope>IDENTIFICATION</scope>
    <source>
        <tissue evidence="5">Total insect</tissue>
    </source>
</reference>
<feature type="transmembrane region" description="Helical" evidence="3">
    <location>
        <begin position="334"/>
        <end position="356"/>
    </location>
</feature>
<dbReference type="AlphaFoldDB" id="A0A6P8YYH3"/>
<dbReference type="OrthoDB" id="423807at2759"/>
<feature type="region of interest" description="Disordered" evidence="2">
    <location>
        <begin position="406"/>
        <end position="426"/>
    </location>
</feature>
<feature type="transmembrane region" description="Helical" evidence="3">
    <location>
        <begin position="240"/>
        <end position="259"/>
    </location>
</feature>
<keyword evidence="3" id="KW-1133">Transmembrane helix</keyword>